<proteinExistence type="predicted"/>
<dbReference type="EMBL" id="MT141326">
    <property type="protein sequence ID" value="QJA58493.1"/>
    <property type="molecule type" value="Genomic_DNA"/>
</dbReference>
<accession>A0A6M3IM45</accession>
<protein>
    <submittedName>
        <fullName evidence="1">Uncharacterized protein</fullName>
    </submittedName>
</protein>
<name>A0A6M3IM45_9ZZZZ</name>
<gene>
    <name evidence="1" type="ORF">MM415B01444_0015</name>
</gene>
<dbReference type="AlphaFoldDB" id="A0A6M3IM45"/>
<organism evidence="1">
    <name type="scientific">viral metagenome</name>
    <dbReference type="NCBI Taxonomy" id="1070528"/>
    <lineage>
        <taxon>unclassified sequences</taxon>
        <taxon>metagenomes</taxon>
        <taxon>organismal metagenomes</taxon>
    </lineage>
</organism>
<reference evidence="1" key="1">
    <citation type="submission" date="2020-03" db="EMBL/GenBank/DDBJ databases">
        <title>The deep terrestrial virosphere.</title>
        <authorList>
            <person name="Holmfeldt K."/>
            <person name="Nilsson E."/>
            <person name="Simone D."/>
            <person name="Lopez-Fernandez M."/>
            <person name="Wu X."/>
            <person name="de Brujin I."/>
            <person name="Lundin D."/>
            <person name="Andersson A."/>
            <person name="Bertilsson S."/>
            <person name="Dopson M."/>
        </authorList>
    </citation>
    <scope>NUCLEOTIDE SEQUENCE</scope>
    <source>
        <strain evidence="1">MM415B01444</strain>
    </source>
</reference>
<sequence length="92" mass="10627">MPKGYLLNKEIKERAKPIHLRPMITKITKKTAKIPGEQTSRAITKFKESLSGFGKHIVDVTSDIMSYPWRSVRGADAQLMEEMRQRLKNKNK</sequence>
<evidence type="ECO:0000313" key="1">
    <source>
        <dbReference type="EMBL" id="QJA58493.1"/>
    </source>
</evidence>